<dbReference type="GO" id="GO:0008236">
    <property type="term" value="F:serine-type peptidase activity"/>
    <property type="evidence" value="ECO:0007669"/>
    <property type="project" value="UniProtKB-KW"/>
</dbReference>
<accession>A0A0K6ILD9</accession>
<dbReference type="SUPFAM" id="SSF52096">
    <property type="entry name" value="ClpP/crotonase"/>
    <property type="match status" value="1"/>
</dbReference>
<keyword evidence="3" id="KW-0378">Hydrolase</keyword>
<keyword evidence="2 8" id="KW-0645">Protease</keyword>
<dbReference type="AlphaFoldDB" id="A0A0K6ILD9"/>
<feature type="region of interest" description="Disordered" evidence="5">
    <location>
        <begin position="1"/>
        <end position="27"/>
    </location>
</feature>
<keyword evidence="6" id="KW-0812">Transmembrane</keyword>
<keyword evidence="9" id="KW-1185">Reference proteome</keyword>
<dbReference type="PANTHER" id="PTHR42987">
    <property type="entry name" value="PEPTIDASE S49"/>
    <property type="match status" value="1"/>
</dbReference>
<evidence type="ECO:0000256" key="5">
    <source>
        <dbReference type="SAM" id="MobiDB-lite"/>
    </source>
</evidence>
<evidence type="ECO:0000259" key="7">
    <source>
        <dbReference type="Pfam" id="PF01343"/>
    </source>
</evidence>
<evidence type="ECO:0000256" key="2">
    <source>
        <dbReference type="ARBA" id="ARBA00022670"/>
    </source>
</evidence>
<proteinExistence type="inferred from homology"/>
<comment type="similarity">
    <text evidence="1">Belongs to the peptidase S49 family.</text>
</comment>
<dbReference type="RefSeq" id="WP_055462890.1">
    <property type="nucleotide sequence ID" value="NZ_CYHG01000005.1"/>
</dbReference>
<feature type="transmembrane region" description="Helical" evidence="6">
    <location>
        <begin position="57"/>
        <end position="76"/>
    </location>
</feature>
<keyword evidence="4" id="KW-0720">Serine protease</keyword>
<gene>
    <name evidence="8" type="ORF">Ga0061065_10520</name>
</gene>
<dbReference type="Proteomes" id="UP000182769">
    <property type="component" value="Unassembled WGS sequence"/>
</dbReference>
<dbReference type="InterPro" id="IPR047272">
    <property type="entry name" value="S49_SppA_C"/>
</dbReference>
<keyword evidence="6" id="KW-1133">Transmembrane helix</keyword>
<dbReference type="Gene3D" id="3.90.226.10">
    <property type="entry name" value="2-enoyl-CoA Hydratase, Chain A, domain 1"/>
    <property type="match status" value="1"/>
</dbReference>
<dbReference type="InterPro" id="IPR029045">
    <property type="entry name" value="ClpP/crotonase-like_dom_sf"/>
</dbReference>
<dbReference type="Gene3D" id="6.20.330.10">
    <property type="match status" value="1"/>
</dbReference>
<dbReference type="Pfam" id="PF01343">
    <property type="entry name" value="Peptidase_S49"/>
    <property type="match status" value="1"/>
</dbReference>
<dbReference type="PANTHER" id="PTHR42987:SF8">
    <property type="entry name" value="PROTEINASE"/>
    <property type="match status" value="1"/>
</dbReference>
<evidence type="ECO:0000256" key="3">
    <source>
        <dbReference type="ARBA" id="ARBA00022801"/>
    </source>
</evidence>
<protein>
    <submittedName>
        <fullName evidence="8">Periplasmic serine protease, ClpP class</fullName>
    </submittedName>
</protein>
<sequence>MAWNEEDDKNNTKIEQHADNEVSKQSNANTDDNVIDALKEVLNSQIVEKRRARRWKIFFRFVYLFVFIGILVAAFMKADVDEVSLDDSVAIIRMQGTIGAESEIDANEYVPLFDEIYADQSTRAVLIEMNSPGGSPVHSGILHDVIMQYRAQYPDIPVVVAVEDMAASGGYYIASAADKIVVDKASLVGSIGVISGGFEASELIEKIGVKRRLFTAGENKAFLDPFSPMTEQAQQSWQAVLDETHQQFINAVKEGRGDRLQDDPQMFTGMVFTGAQAVRNGLADEFGYAQQLLNTEFAGLTPAYYSPYQEPWEKVAKQLGVELSAGVKSLLFDVR</sequence>
<dbReference type="CDD" id="cd07023">
    <property type="entry name" value="S49_Sppa_N_C"/>
    <property type="match status" value="1"/>
</dbReference>
<dbReference type="OrthoDB" id="9764363at2"/>
<name>A0A0K6ILD9_9GAMM</name>
<dbReference type="GO" id="GO:0006508">
    <property type="term" value="P:proteolysis"/>
    <property type="evidence" value="ECO:0007669"/>
    <property type="project" value="UniProtKB-KW"/>
</dbReference>
<dbReference type="EMBL" id="CYHG01000005">
    <property type="protein sequence ID" value="CUB03930.1"/>
    <property type="molecule type" value="Genomic_DNA"/>
</dbReference>
<dbReference type="InterPro" id="IPR002142">
    <property type="entry name" value="Peptidase_S49"/>
</dbReference>
<evidence type="ECO:0000313" key="8">
    <source>
        <dbReference type="EMBL" id="CUB03930.1"/>
    </source>
</evidence>
<evidence type="ECO:0000256" key="4">
    <source>
        <dbReference type="ARBA" id="ARBA00022825"/>
    </source>
</evidence>
<feature type="compositionally biased region" description="Basic and acidic residues" evidence="5">
    <location>
        <begin position="9"/>
        <end position="22"/>
    </location>
</feature>
<evidence type="ECO:0000256" key="1">
    <source>
        <dbReference type="ARBA" id="ARBA00008683"/>
    </source>
</evidence>
<reference evidence="9" key="1">
    <citation type="submission" date="2015-08" db="EMBL/GenBank/DDBJ databases">
        <authorList>
            <person name="Varghese N."/>
        </authorList>
    </citation>
    <scope>NUCLEOTIDE SEQUENCE [LARGE SCALE GENOMIC DNA]</scope>
    <source>
        <strain evidence="9">JCM 18476</strain>
    </source>
</reference>
<keyword evidence="6" id="KW-0472">Membrane</keyword>
<evidence type="ECO:0000313" key="9">
    <source>
        <dbReference type="Proteomes" id="UP000182769"/>
    </source>
</evidence>
<evidence type="ECO:0000256" key="6">
    <source>
        <dbReference type="SAM" id="Phobius"/>
    </source>
</evidence>
<organism evidence="8 9">
    <name type="scientific">Marinomonas fungiae</name>
    <dbReference type="NCBI Taxonomy" id="1137284"/>
    <lineage>
        <taxon>Bacteria</taxon>
        <taxon>Pseudomonadati</taxon>
        <taxon>Pseudomonadota</taxon>
        <taxon>Gammaproteobacteria</taxon>
        <taxon>Oceanospirillales</taxon>
        <taxon>Oceanospirillaceae</taxon>
        <taxon>Marinomonas</taxon>
    </lineage>
</organism>
<feature type="domain" description="Peptidase S49" evidence="7">
    <location>
        <begin position="155"/>
        <end position="294"/>
    </location>
</feature>